<reference evidence="9" key="2">
    <citation type="submission" date="2020-09" db="EMBL/GenBank/DDBJ databases">
        <authorList>
            <person name="Sun Q."/>
            <person name="Zhou Y."/>
        </authorList>
    </citation>
    <scope>NUCLEOTIDE SEQUENCE</scope>
    <source>
        <strain evidence="9">CGMCC 1.12754</strain>
    </source>
</reference>
<evidence type="ECO:0000256" key="6">
    <source>
        <dbReference type="ARBA" id="ARBA00022989"/>
    </source>
</evidence>
<keyword evidence="6 8" id="KW-1133">Transmembrane helix</keyword>
<evidence type="ECO:0000256" key="5">
    <source>
        <dbReference type="ARBA" id="ARBA00022692"/>
    </source>
</evidence>
<evidence type="ECO:0000256" key="4">
    <source>
        <dbReference type="ARBA" id="ARBA00022544"/>
    </source>
</evidence>
<feature type="transmembrane region" description="Helical" evidence="8">
    <location>
        <begin position="331"/>
        <end position="354"/>
    </location>
</feature>
<keyword evidence="10" id="KW-1185">Reference proteome</keyword>
<dbReference type="Proteomes" id="UP000622860">
    <property type="component" value="Unassembled WGS sequence"/>
</dbReference>
<feature type="transmembrane region" description="Helical" evidence="8">
    <location>
        <begin position="104"/>
        <end position="129"/>
    </location>
</feature>
<dbReference type="NCBIfam" id="TIGR00912">
    <property type="entry name" value="2A0309"/>
    <property type="match status" value="1"/>
</dbReference>
<dbReference type="EMBL" id="BMFR01000009">
    <property type="protein sequence ID" value="GGG77618.1"/>
    <property type="molecule type" value="Genomic_DNA"/>
</dbReference>
<evidence type="ECO:0000313" key="10">
    <source>
        <dbReference type="Proteomes" id="UP000622860"/>
    </source>
</evidence>
<sequence>MKLSGIQVVWIIVTTVIIAIIGLKITPVIQIAKQDAWLSMLVGGVVSVPLTLLVAHLSILHPNQTFTQFSQTLLGKWLGRIIVLPNLIAWYILPAIVLRSFGDFIHLIILDQTPIWIIMLLLIVVMTYLTYSSGITGIGRFCVLVGPIIIFTLLVSFLLNIRNTEWHHLLPIYSDTGWATILKGSLSPAVWFAGPFILLVIVSFMENPKKAISKSMLGVGITVFMLFTSTLMVLLVFGPDLAAKLRFSFFVSIKTIDILDFIQNIDISIVFIWIFGVTAQLSLYSFIASYETAQWLKVKDWRKIIWFSAPVIFIIAISIPNETTITLFDKFWTSVVFPICGIGIPFLLWTITVIKRKSVKL</sequence>
<name>A0A917HGT1_9BACI</name>
<feature type="transmembrane region" description="Helical" evidence="8">
    <location>
        <begin position="267"/>
        <end position="289"/>
    </location>
</feature>
<feature type="transmembrane region" description="Helical" evidence="8">
    <location>
        <begin position="216"/>
        <end position="237"/>
    </location>
</feature>
<proteinExistence type="inferred from homology"/>
<keyword evidence="7 8" id="KW-0472">Membrane</keyword>
<feature type="transmembrane region" description="Helical" evidence="8">
    <location>
        <begin position="181"/>
        <end position="204"/>
    </location>
</feature>
<gene>
    <name evidence="9" type="ORF">GCM10011398_23450</name>
</gene>
<dbReference type="AlphaFoldDB" id="A0A917HGT1"/>
<keyword evidence="4" id="KW-0309">Germination</keyword>
<feature type="transmembrane region" description="Helical" evidence="8">
    <location>
        <begin position="37"/>
        <end position="57"/>
    </location>
</feature>
<organism evidence="9 10">
    <name type="scientific">Virgibacillus oceani</name>
    <dbReference type="NCBI Taxonomy" id="1479511"/>
    <lineage>
        <taxon>Bacteria</taxon>
        <taxon>Bacillati</taxon>
        <taxon>Bacillota</taxon>
        <taxon>Bacilli</taxon>
        <taxon>Bacillales</taxon>
        <taxon>Bacillaceae</taxon>
        <taxon>Virgibacillus</taxon>
    </lineage>
</organism>
<evidence type="ECO:0000256" key="2">
    <source>
        <dbReference type="ARBA" id="ARBA00007998"/>
    </source>
</evidence>
<dbReference type="Gene3D" id="1.20.1740.10">
    <property type="entry name" value="Amino acid/polyamine transporter I"/>
    <property type="match status" value="1"/>
</dbReference>
<dbReference type="RefSeq" id="WP_268233835.1">
    <property type="nucleotide sequence ID" value="NZ_BMFR01000009.1"/>
</dbReference>
<evidence type="ECO:0000256" key="7">
    <source>
        <dbReference type="ARBA" id="ARBA00023136"/>
    </source>
</evidence>
<evidence type="ECO:0000256" key="8">
    <source>
        <dbReference type="SAM" id="Phobius"/>
    </source>
</evidence>
<dbReference type="Pfam" id="PF03845">
    <property type="entry name" value="Spore_permease"/>
    <property type="match status" value="1"/>
</dbReference>
<dbReference type="PANTHER" id="PTHR34975:SF2">
    <property type="entry name" value="SPORE GERMINATION PROTEIN A2"/>
    <property type="match status" value="1"/>
</dbReference>
<dbReference type="InterPro" id="IPR004761">
    <property type="entry name" value="Spore_GerAB"/>
</dbReference>
<evidence type="ECO:0000256" key="1">
    <source>
        <dbReference type="ARBA" id="ARBA00004141"/>
    </source>
</evidence>
<feature type="transmembrane region" description="Helical" evidence="8">
    <location>
        <begin position="301"/>
        <end position="319"/>
    </location>
</feature>
<feature type="transmembrane region" description="Helical" evidence="8">
    <location>
        <begin position="7"/>
        <end position="25"/>
    </location>
</feature>
<dbReference type="GO" id="GO:0009847">
    <property type="term" value="P:spore germination"/>
    <property type="evidence" value="ECO:0007669"/>
    <property type="project" value="InterPro"/>
</dbReference>
<dbReference type="GO" id="GO:0016020">
    <property type="term" value="C:membrane"/>
    <property type="evidence" value="ECO:0007669"/>
    <property type="project" value="UniProtKB-SubCell"/>
</dbReference>
<keyword evidence="5 8" id="KW-0812">Transmembrane</keyword>
<keyword evidence="3" id="KW-0813">Transport</keyword>
<evidence type="ECO:0000256" key="3">
    <source>
        <dbReference type="ARBA" id="ARBA00022448"/>
    </source>
</evidence>
<comment type="similarity">
    <text evidence="2">Belongs to the amino acid-polyamine-organocation (APC) superfamily. Spore germination protein (SGP) (TC 2.A.3.9) family.</text>
</comment>
<protein>
    <submittedName>
        <fullName evidence="9">Germination protein BB</fullName>
    </submittedName>
</protein>
<dbReference type="PANTHER" id="PTHR34975">
    <property type="entry name" value="SPORE GERMINATION PROTEIN A2"/>
    <property type="match status" value="1"/>
</dbReference>
<feature type="transmembrane region" description="Helical" evidence="8">
    <location>
        <begin position="141"/>
        <end position="161"/>
    </location>
</feature>
<evidence type="ECO:0000313" key="9">
    <source>
        <dbReference type="EMBL" id="GGG77618.1"/>
    </source>
</evidence>
<reference evidence="9" key="1">
    <citation type="journal article" date="2014" name="Int. J. Syst. Evol. Microbiol.">
        <title>Complete genome sequence of Corynebacterium casei LMG S-19264T (=DSM 44701T), isolated from a smear-ripened cheese.</title>
        <authorList>
            <consortium name="US DOE Joint Genome Institute (JGI-PGF)"/>
            <person name="Walter F."/>
            <person name="Albersmeier A."/>
            <person name="Kalinowski J."/>
            <person name="Ruckert C."/>
        </authorList>
    </citation>
    <scope>NUCLEOTIDE SEQUENCE</scope>
    <source>
        <strain evidence="9">CGMCC 1.12754</strain>
    </source>
</reference>
<comment type="caution">
    <text evidence="9">The sequence shown here is derived from an EMBL/GenBank/DDBJ whole genome shotgun (WGS) entry which is preliminary data.</text>
</comment>
<feature type="transmembrane region" description="Helical" evidence="8">
    <location>
        <begin position="77"/>
        <end position="98"/>
    </location>
</feature>
<comment type="subcellular location">
    <subcellularLocation>
        <location evidence="1">Membrane</location>
        <topology evidence="1">Multi-pass membrane protein</topology>
    </subcellularLocation>
</comment>
<accession>A0A917HGT1</accession>